<evidence type="ECO:0000313" key="15">
    <source>
        <dbReference type="EMBL" id="ACI98226.1"/>
    </source>
</evidence>
<dbReference type="PRINTS" id="PR01009">
    <property type="entry name" value="FLGMRINGFLIF"/>
</dbReference>
<dbReference type="GO" id="GO:0003774">
    <property type="term" value="F:cytoskeletal motor activity"/>
    <property type="evidence" value="ECO:0007669"/>
    <property type="project" value="InterPro"/>
</dbReference>
<keyword evidence="5 12" id="KW-0812">Transmembrane</keyword>
<keyword evidence="7 12" id="KW-0472">Membrane</keyword>
<evidence type="ECO:0000256" key="6">
    <source>
        <dbReference type="ARBA" id="ARBA00022989"/>
    </source>
</evidence>
<dbReference type="NCBIfam" id="TIGR00206">
    <property type="entry name" value="fliF"/>
    <property type="match status" value="1"/>
</dbReference>
<evidence type="ECO:0000256" key="7">
    <source>
        <dbReference type="ARBA" id="ARBA00023136"/>
    </source>
</evidence>
<evidence type="ECO:0000259" key="13">
    <source>
        <dbReference type="Pfam" id="PF01514"/>
    </source>
</evidence>
<dbReference type="eggNOG" id="COG1766">
    <property type="taxonomic scope" value="Bacteria"/>
</dbReference>
<keyword evidence="6 12" id="KW-1133">Transmembrane helix</keyword>
<evidence type="ECO:0000259" key="14">
    <source>
        <dbReference type="Pfam" id="PF08345"/>
    </source>
</evidence>
<feature type="coiled-coil region" evidence="10">
    <location>
        <begin position="223"/>
        <end position="250"/>
    </location>
</feature>
<keyword evidence="15" id="KW-0969">Cilium</keyword>
<dbReference type="KEGG" id="rce:RC1_0795"/>
<organism evidence="15 16">
    <name type="scientific">Rhodospirillum centenum (strain ATCC 51521 / SW)</name>
    <dbReference type="NCBI Taxonomy" id="414684"/>
    <lineage>
        <taxon>Bacteria</taxon>
        <taxon>Pseudomonadati</taxon>
        <taxon>Pseudomonadota</taxon>
        <taxon>Alphaproteobacteria</taxon>
        <taxon>Rhodospirillales</taxon>
        <taxon>Rhodospirillaceae</taxon>
        <taxon>Rhodospirillum</taxon>
    </lineage>
</organism>
<keyword evidence="10" id="KW-0175">Coiled coil</keyword>
<dbReference type="Gene3D" id="3.30.300.30">
    <property type="match status" value="1"/>
</dbReference>
<keyword evidence="4" id="KW-1003">Cell membrane</keyword>
<sequence>MGAVPVDSFLQTLRNLGAVRLAAIGGATLVIVGLFVYMMSQWSSPGMSLLYSDLTPADGGAIVQQLEQQQIPYKASPDGTRIEVPSDQVGRVRMLMAQQGLPSGGNVGYELFNQPEGLGTTSFMQNIQQLRALEGELSRTVQTLQPVQAARIHLVLPKRELFSRQNQTATASVFVRLRPGASLGKEQVLAIQTLVAAAVPQLEPDMVAIVDDKGNVLARGMGSDSQEAMLATAEEKKLAYEQRLTQTVEDLLSRTVGFGRVRAQVSAELDFDRITTNSEIYDPDSQVVRSTQTVNEQSEDQNRDGIDPVTVANNLPTADATNTASGLSSSKTSRAEESINYEINRTVKVHERETGQIRRLSVAVLVDGTYAAAEDGTSTYQPRPEAELDQLRRLVESAIGFDAARGDTVEVVNMRFATPDDLAGLGEETIFGLPKEDVFRIAQTIVLAIVAILVILLVIKPLVARALDRTPQLEDEPDLLAGGDGVPQLAGPGGGALARELALEAAQANEELEQMIDINRVDGRVRASSLRKVGEIVEKHPEEAVSIIRNWLYQES</sequence>
<evidence type="ECO:0000256" key="3">
    <source>
        <dbReference type="ARBA" id="ARBA00007971"/>
    </source>
</evidence>
<accession>B6IRZ0</accession>
<dbReference type="InterPro" id="IPR043427">
    <property type="entry name" value="YscJ/FliF"/>
</dbReference>
<dbReference type="GO" id="GO:0005886">
    <property type="term" value="C:plasma membrane"/>
    <property type="evidence" value="ECO:0007669"/>
    <property type="project" value="UniProtKB-SubCell"/>
</dbReference>
<feature type="compositionally biased region" description="Polar residues" evidence="11">
    <location>
        <begin position="311"/>
        <end position="332"/>
    </location>
</feature>
<dbReference type="Pfam" id="PF08345">
    <property type="entry name" value="YscJ_FliF_C"/>
    <property type="match status" value="1"/>
</dbReference>
<feature type="transmembrane region" description="Helical" evidence="12">
    <location>
        <begin position="21"/>
        <end position="40"/>
    </location>
</feature>
<dbReference type="PIRSF" id="PIRSF004862">
    <property type="entry name" value="FliF"/>
    <property type="match status" value="1"/>
</dbReference>
<dbReference type="PANTHER" id="PTHR30046">
    <property type="entry name" value="FLAGELLAR M-RING PROTEIN"/>
    <property type="match status" value="1"/>
</dbReference>
<evidence type="ECO:0000256" key="1">
    <source>
        <dbReference type="ARBA" id="ARBA00004117"/>
    </source>
</evidence>
<dbReference type="PANTHER" id="PTHR30046:SF0">
    <property type="entry name" value="FLAGELLAR M-RING PROTEIN"/>
    <property type="match status" value="1"/>
</dbReference>
<feature type="domain" description="Flagellar M-ring C-terminal" evidence="14">
    <location>
        <begin position="252"/>
        <end position="416"/>
    </location>
</feature>
<dbReference type="Proteomes" id="UP000001591">
    <property type="component" value="Chromosome"/>
</dbReference>
<dbReference type="GO" id="GO:0009431">
    <property type="term" value="C:bacterial-type flagellum basal body, MS ring"/>
    <property type="evidence" value="ECO:0007669"/>
    <property type="project" value="InterPro"/>
</dbReference>
<protein>
    <recommendedName>
        <fullName evidence="9">Flagellar M-ring protein</fullName>
    </recommendedName>
</protein>
<feature type="compositionally biased region" description="Polar residues" evidence="11">
    <location>
        <begin position="287"/>
        <end position="296"/>
    </location>
</feature>
<evidence type="ECO:0000256" key="8">
    <source>
        <dbReference type="ARBA" id="ARBA00023143"/>
    </source>
</evidence>
<dbReference type="InterPro" id="IPR006182">
    <property type="entry name" value="FliF_N_dom"/>
</dbReference>
<dbReference type="InterPro" id="IPR045851">
    <property type="entry name" value="AMP-bd_C_sf"/>
</dbReference>
<feature type="transmembrane region" description="Helical" evidence="12">
    <location>
        <begin position="438"/>
        <end position="459"/>
    </location>
</feature>
<dbReference type="HOGENOM" id="CLU_028108_4_1_5"/>
<proteinExistence type="inferred from homology"/>
<reference evidence="15 16" key="1">
    <citation type="journal article" date="2010" name="BMC Genomics">
        <title>Metabolic flexibility revealed in the genome of the cyst-forming alpha-1 proteobacterium Rhodospirillum centenum.</title>
        <authorList>
            <person name="Lu Y.K."/>
            <person name="Marden J."/>
            <person name="Han M."/>
            <person name="Swingley W.D."/>
            <person name="Mastrian S.D."/>
            <person name="Chowdhury S.R."/>
            <person name="Hao J."/>
            <person name="Helmy T."/>
            <person name="Kim S."/>
            <person name="Kurdoglu A.A."/>
            <person name="Matthies H.J."/>
            <person name="Rollo D."/>
            <person name="Stothard P."/>
            <person name="Blankenship R.E."/>
            <person name="Bauer C.E."/>
            <person name="Touchman J.W."/>
        </authorList>
    </citation>
    <scope>NUCLEOTIDE SEQUENCE [LARGE SCALE GENOMIC DNA]</scope>
    <source>
        <strain evidence="16">ATCC 51521 / SW</strain>
    </source>
</reference>
<dbReference type="STRING" id="414684.RC1_0795"/>
<dbReference type="GO" id="GO:0071973">
    <property type="term" value="P:bacterial-type flagellum-dependent cell motility"/>
    <property type="evidence" value="ECO:0007669"/>
    <property type="project" value="InterPro"/>
</dbReference>
<comment type="similarity">
    <text evidence="3 9">Belongs to the FliF family.</text>
</comment>
<dbReference type="AlphaFoldDB" id="B6IRZ0"/>
<keyword evidence="15" id="KW-0282">Flagellum</keyword>
<evidence type="ECO:0000256" key="11">
    <source>
        <dbReference type="SAM" id="MobiDB-lite"/>
    </source>
</evidence>
<keyword evidence="16" id="KW-1185">Reference proteome</keyword>
<evidence type="ECO:0000256" key="5">
    <source>
        <dbReference type="ARBA" id="ARBA00022692"/>
    </source>
</evidence>
<dbReference type="InterPro" id="IPR000067">
    <property type="entry name" value="FlgMring_FliF"/>
</dbReference>
<feature type="domain" description="Flagellar M-ring N-terminal" evidence="13">
    <location>
        <begin position="43"/>
        <end position="218"/>
    </location>
</feature>
<comment type="subcellular location">
    <subcellularLocation>
        <location evidence="1 9">Bacterial flagellum basal body</location>
    </subcellularLocation>
    <subcellularLocation>
        <location evidence="2">Cell membrane</location>
        <topology evidence="2">Multi-pass membrane protein</topology>
    </subcellularLocation>
</comment>
<dbReference type="Pfam" id="PF01514">
    <property type="entry name" value="YscJ_FliF"/>
    <property type="match status" value="1"/>
</dbReference>
<keyword evidence="8 9" id="KW-0975">Bacterial flagellum</keyword>
<evidence type="ECO:0000256" key="10">
    <source>
        <dbReference type="SAM" id="Coils"/>
    </source>
</evidence>
<evidence type="ECO:0000313" key="16">
    <source>
        <dbReference type="Proteomes" id="UP000001591"/>
    </source>
</evidence>
<evidence type="ECO:0000256" key="9">
    <source>
        <dbReference type="PIRNR" id="PIRNR004862"/>
    </source>
</evidence>
<evidence type="ECO:0000256" key="4">
    <source>
        <dbReference type="ARBA" id="ARBA00022475"/>
    </source>
</evidence>
<evidence type="ECO:0000256" key="2">
    <source>
        <dbReference type="ARBA" id="ARBA00004651"/>
    </source>
</evidence>
<keyword evidence="15" id="KW-0966">Cell projection</keyword>
<comment type="function">
    <text evidence="9">The M ring may be actively involved in energy transduction.</text>
</comment>
<name>B6IRZ0_RHOCS</name>
<dbReference type="EMBL" id="CP000613">
    <property type="protein sequence ID" value="ACI98226.1"/>
    <property type="molecule type" value="Genomic_DNA"/>
</dbReference>
<feature type="region of interest" description="Disordered" evidence="11">
    <location>
        <begin position="287"/>
        <end position="335"/>
    </location>
</feature>
<evidence type="ECO:0000256" key="12">
    <source>
        <dbReference type="SAM" id="Phobius"/>
    </source>
</evidence>
<gene>
    <name evidence="15" type="primary">fliF</name>
    <name evidence="15" type="ordered locus">RC1_0795</name>
</gene>
<dbReference type="InterPro" id="IPR013556">
    <property type="entry name" value="Flag_M-ring_C"/>
</dbReference>